<keyword evidence="2" id="KW-1185">Reference proteome</keyword>
<reference evidence="1" key="2">
    <citation type="submission" date="2023-05" db="EMBL/GenBank/DDBJ databases">
        <authorList>
            <consortium name="Lawrence Berkeley National Laboratory"/>
            <person name="Steindorff A."/>
            <person name="Hensen N."/>
            <person name="Bonometti L."/>
            <person name="Westerberg I."/>
            <person name="Brannstrom I.O."/>
            <person name="Guillou S."/>
            <person name="Cros-Aarteil S."/>
            <person name="Calhoun S."/>
            <person name="Haridas S."/>
            <person name="Kuo A."/>
            <person name="Mondo S."/>
            <person name="Pangilinan J."/>
            <person name="Riley R."/>
            <person name="Labutti K."/>
            <person name="Andreopoulos B."/>
            <person name="Lipzen A."/>
            <person name="Chen C."/>
            <person name="Yanf M."/>
            <person name="Daum C."/>
            <person name="Ng V."/>
            <person name="Clum A."/>
            <person name="Ohm R."/>
            <person name="Martin F."/>
            <person name="Silar P."/>
            <person name="Natvig D."/>
            <person name="Lalanne C."/>
            <person name="Gautier V."/>
            <person name="Ament-Velasquez S.L."/>
            <person name="Kruys A."/>
            <person name="Hutchinson M.I."/>
            <person name="Powell A.J."/>
            <person name="Barry K."/>
            <person name="Miller A.N."/>
            <person name="Grigoriev I.V."/>
            <person name="Debuchy R."/>
            <person name="Gladieux P."/>
            <person name="Thoren M.H."/>
            <person name="Johannesson H."/>
        </authorList>
    </citation>
    <scope>NUCLEOTIDE SEQUENCE</scope>
    <source>
        <strain evidence="1">CBS 990.96</strain>
    </source>
</reference>
<evidence type="ECO:0000313" key="2">
    <source>
        <dbReference type="Proteomes" id="UP001301958"/>
    </source>
</evidence>
<dbReference type="EMBL" id="MU865647">
    <property type="protein sequence ID" value="KAK4220756.1"/>
    <property type="molecule type" value="Genomic_DNA"/>
</dbReference>
<comment type="caution">
    <text evidence="1">The sequence shown here is derived from an EMBL/GenBank/DDBJ whole genome shotgun (WGS) entry which is preliminary data.</text>
</comment>
<reference evidence="1" key="1">
    <citation type="journal article" date="2023" name="Mol. Phylogenet. Evol.">
        <title>Genome-scale phylogeny and comparative genomics of the fungal order Sordariales.</title>
        <authorList>
            <person name="Hensen N."/>
            <person name="Bonometti L."/>
            <person name="Westerberg I."/>
            <person name="Brannstrom I.O."/>
            <person name="Guillou S."/>
            <person name="Cros-Aarteil S."/>
            <person name="Calhoun S."/>
            <person name="Haridas S."/>
            <person name="Kuo A."/>
            <person name="Mondo S."/>
            <person name="Pangilinan J."/>
            <person name="Riley R."/>
            <person name="LaButti K."/>
            <person name="Andreopoulos B."/>
            <person name="Lipzen A."/>
            <person name="Chen C."/>
            <person name="Yan M."/>
            <person name="Daum C."/>
            <person name="Ng V."/>
            <person name="Clum A."/>
            <person name="Steindorff A."/>
            <person name="Ohm R.A."/>
            <person name="Martin F."/>
            <person name="Silar P."/>
            <person name="Natvig D.O."/>
            <person name="Lalanne C."/>
            <person name="Gautier V."/>
            <person name="Ament-Velasquez S.L."/>
            <person name="Kruys A."/>
            <person name="Hutchinson M.I."/>
            <person name="Powell A.J."/>
            <person name="Barry K."/>
            <person name="Miller A.N."/>
            <person name="Grigoriev I.V."/>
            <person name="Debuchy R."/>
            <person name="Gladieux P."/>
            <person name="Hiltunen Thoren M."/>
            <person name="Johannesson H."/>
        </authorList>
    </citation>
    <scope>NUCLEOTIDE SEQUENCE</scope>
    <source>
        <strain evidence="1">CBS 990.96</strain>
    </source>
</reference>
<protein>
    <submittedName>
        <fullName evidence="1">Uncharacterized protein</fullName>
    </submittedName>
</protein>
<name>A0AAN6YMJ7_9PEZI</name>
<sequence length="66" mass="7331">MAPVGGEWKLPTADSTPVTAAVMHPDDDIDVEIMIRAGMEWVKWNVSLEPSEKIFAMATEDVENEE</sequence>
<organism evidence="1 2">
    <name type="scientific">Podospora fimiseda</name>
    <dbReference type="NCBI Taxonomy" id="252190"/>
    <lineage>
        <taxon>Eukaryota</taxon>
        <taxon>Fungi</taxon>
        <taxon>Dikarya</taxon>
        <taxon>Ascomycota</taxon>
        <taxon>Pezizomycotina</taxon>
        <taxon>Sordariomycetes</taxon>
        <taxon>Sordariomycetidae</taxon>
        <taxon>Sordariales</taxon>
        <taxon>Podosporaceae</taxon>
        <taxon>Podospora</taxon>
    </lineage>
</organism>
<accession>A0AAN6YMJ7</accession>
<dbReference type="AlphaFoldDB" id="A0AAN6YMJ7"/>
<evidence type="ECO:0000313" key="1">
    <source>
        <dbReference type="EMBL" id="KAK4220756.1"/>
    </source>
</evidence>
<proteinExistence type="predicted"/>
<dbReference type="Proteomes" id="UP001301958">
    <property type="component" value="Unassembled WGS sequence"/>
</dbReference>
<gene>
    <name evidence="1" type="ORF">QBC38DRAFT_462240</name>
</gene>